<dbReference type="Pfam" id="PF04151">
    <property type="entry name" value="PPC"/>
    <property type="match status" value="2"/>
</dbReference>
<feature type="signal peptide" evidence="2">
    <location>
        <begin position="1"/>
        <end position="21"/>
    </location>
</feature>
<feature type="domain" description="Caspase family p20" evidence="3">
    <location>
        <begin position="417"/>
        <end position="547"/>
    </location>
</feature>
<dbReference type="Pfam" id="PF00656">
    <property type="entry name" value="Peptidase_C14"/>
    <property type="match status" value="1"/>
</dbReference>
<dbReference type="SUPFAM" id="SSF52129">
    <property type="entry name" value="Caspase-like"/>
    <property type="match status" value="1"/>
</dbReference>
<evidence type="ECO:0000256" key="2">
    <source>
        <dbReference type="SAM" id="SignalP"/>
    </source>
</evidence>
<evidence type="ECO:0000313" key="4">
    <source>
        <dbReference type="EMBL" id="MBB4083129.1"/>
    </source>
</evidence>
<dbReference type="InterPro" id="IPR001309">
    <property type="entry name" value="Pept_C14_p20"/>
</dbReference>
<dbReference type="AlphaFoldDB" id="A0A7W6JDI0"/>
<feature type="compositionally biased region" description="Low complexity" evidence="1">
    <location>
        <begin position="31"/>
        <end position="45"/>
    </location>
</feature>
<accession>A0A7W6JDI0</accession>
<sequence>MLRTLLTATTALTLLGGSAAAQVSTRPADTPPVRGGPRAAAASAGELRVGQTARGDLSRGDATLSTGEYADHWTLAVRRGQTYEVSLSASGFDPYLIVRGPGGLSEDNDDDPSARGSRDSRIRFTAPADGEATISATSYAARETGAYVLTMGGGGTPPVRDTVSASTGSVQLGQTLNGALASGDARLASGEFMDSWALRGRRGQQLEVRLTSGAFDPYVAITGPDGFSAFNDDDPSADGSRDSRMLVTLPVDGEYEITATSYEPGESGAYRLAVLEGAGASKPPANPVRPSEQASPGGAIAIGQSVSGALSAGDDTLDSGEYADTYSFAGRRGQRVAVQLTSSAFDAYTILLTPSGEQFDNDDGENGTDSRQQLTLPEDGQYEVRVTSYRPGETGSYRFSVDVGAEPVRQASVPGGARVFAVMVGVSDYETQNDLPFTDEDARKLAETLQREGSLNDASLVLTNAEATVSGVRRAFERVAAEAGPDDMFLFFFSGHGNQEAVAVSGLEPDGKRESIVLADGEITDAEMGRLFGSLRTRLSLLVIDSCFSGGFARNVVDRPGVMGLFSSEEDLTSAVADKFQAGGYLSHFLREGMAGQADADGDRLVTAGELSTYLRRQFRIEVEDVQSETQDGQRNYQNLVIDRGGVQVDDVIVRLPAVQNAAAGS</sequence>
<dbReference type="PROSITE" id="PS00018">
    <property type="entry name" value="EF_HAND_1"/>
    <property type="match status" value="1"/>
</dbReference>
<dbReference type="GO" id="GO:0006508">
    <property type="term" value="P:proteolysis"/>
    <property type="evidence" value="ECO:0007669"/>
    <property type="project" value="InterPro"/>
</dbReference>
<dbReference type="PANTHER" id="PTHR48104:SF30">
    <property type="entry name" value="METACASPASE-1"/>
    <property type="match status" value="1"/>
</dbReference>
<dbReference type="GO" id="GO:0005737">
    <property type="term" value="C:cytoplasm"/>
    <property type="evidence" value="ECO:0007669"/>
    <property type="project" value="TreeGrafter"/>
</dbReference>
<dbReference type="InterPro" id="IPR011600">
    <property type="entry name" value="Pept_C14_caspase"/>
</dbReference>
<name>A0A7W6JDI0_9CAUL</name>
<evidence type="ECO:0000313" key="5">
    <source>
        <dbReference type="Proteomes" id="UP000529946"/>
    </source>
</evidence>
<proteinExistence type="predicted"/>
<dbReference type="RefSeq" id="WP_183204253.1">
    <property type="nucleotide sequence ID" value="NZ_BAAAER010000001.1"/>
</dbReference>
<dbReference type="PANTHER" id="PTHR48104">
    <property type="entry name" value="METACASPASE-4"/>
    <property type="match status" value="1"/>
</dbReference>
<dbReference type="InterPro" id="IPR018247">
    <property type="entry name" value="EF_Hand_1_Ca_BS"/>
</dbReference>
<dbReference type="InterPro" id="IPR050452">
    <property type="entry name" value="Metacaspase"/>
</dbReference>
<dbReference type="Gene3D" id="2.60.120.380">
    <property type="match status" value="3"/>
</dbReference>
<dbReference type="Gene3D" id="3.40.50.1460">
    <property type="match status" value="1"/>
</dbReference>
<feature type="region of interest" description="Disordered" evidence="1">
    <location>
        <begin position="19"/>
        <end position="60"/>
    </location>
</feature>
<dbReference type="InterPro" id="IPR029030">
    <property type="entry name" value="Caspase-like_dom_sf"/>
</dbReference>
<protein>
    <recommendedName>
        <fullName evidence="3">Caspase family p20 domain-containing protein</fullName>
    </recommendedName>
</protein>
<organism evidence="4 5">
    <name type="scientific">Brevundimonas lenta</name>
    <dbReference type="NCBI Taxonomy" id="424796"/>
    <lineage>
        <taxon>Bacteria</taxon>
        <taxon>Pseudomonadati</taxon>
        <taxon>Pseudomonadota</taxon>
        <taxon>Alphaproteobacteria</taxon>
        <taxon>Caulobacterales</taxon>
        <taxon>Caulobacteraceae</taxon>
        <taxon>Brevundimonas</taxon>
    </lineage>
</organism>
<dbReference type="InterPro" id="IPR007280">
    <property type="entry name" value="Peptidase_C_arc/bac"/>
</dbReference>
<evidence type="ECO:0000259" key="3">
    <source>
        <dbReference type="PROSITE" id="PS50208"/>
    </source>
</evidence>
<feature type="chain" id="PRO_5030896863" description="Caspase family p20 domain-containing protein" evidence="2">
    <location>
        <begin position="22"/>
        <end position="666"/>
    </location>
</feature>
<gene>
    <name evidence="4" type="ORF">GGR12_001995</name>
</gene>
<dbReference type="Proteomes" id="UP000529946">
    <property type="component" value="Unassembled WGS sequence"/>
</dbReference>
<comment type="caution">
    <text evidence="4">The sequence shown here is derived from an EMBL/GenBank/DDBJ whole genome shotgun (WGS) entry which is preliminary data.</text>
</comment>
<reference evidence="4 5" key="1">
    <citation type="submission" date="2020-08" db="EMBL/GenBank/DDBJ databases">
        <title>Genomic Encyclopedia of Type Strains, Phase IV (KMG-IV): sequencing the most valuable type-strain genomes for metagenomic binning, comparative biology and taxonomic classification.</title>
        <authorList>
            <person name="Goeker M."/>
        </authorList>
    </citation>
    <scope>NUCLEOTIDE SEQUENCE [LARGE SCALE GENOMIC DNA]</scope>
    <source>
        <strain evidence="4 5">DSM 23960</strain>
    </source>
</reference>
<dbReference type="PROSITE" id="PS50208">
    <property type="entry name" value="CASPASE_P20"/>
    <property type="match status" value="1"/>
</dbReference>
<evidence type="ECO:0000256" key="1">
    <source>
        <dbReference type="SAM" id="MobiDB-lite"/>
    </source>
</evidence>
<dbReference type="GO" id="GO:0004197">
    <property type="term" value="F:cysteine-type endopeptidase activity"/>
    <property type="evidence" value="ECO:0007669"/>
    <property type="project" value="InterPro"/>
</dbReference>
<dbReference type="EMBL" id="JACIDM010000002">
    <property type="protein sequence ID" value="MBB4083129.1"/>
    <property type="molecule type" value="Genomic_DNA"/>
</dbReference>
<keyword evidence="2" id="KW-0732">Signal</keyword>
<keyword evidence="5" id="KW-1185">Reference proteome</keyword>